<dbReference type="InterPro" id="IPR036922">
    <property type="entry name" value="Rieske_2Fe-2S_sf"/>
</dbReference>
<evidence type="ECO:0000256" key="1">
    <source>
        <dbReference type="ARBA" id="ARBA00022714"/>
    </source>
</evidence>
<dbReference type="SUPFAM" id="SSF50022">
    <property type="entry name" value="ISP domain"/>
    <property type="match status" value="1"/>
</dbReference>
<dbReference type="InterPro" id="IPR017941">
    <property type="entry name" value="Rieske_2Fe-2S"/>
</dbReference>
<protein>
    <submittedName>
        <fullName evidence="6">Ferredoxin</fullName>
    </submittedName>
</protein>
<proteinExistence type="predicted"/>
<comment type="caution">
    <text evidence="6">The sequence shown here is derived from an EMBL/GenBank/DDBJ whole genome shotgun (WGS) entry which is preliminary data.</text>
</comment>
<dbReference type="EMBL" id="BROH01000016">
    <property type="protein sequence ID" value="GKY89951.1"/>
    <property type="molecule type" value="Genomic_DNA"/>
</dbReference>
<evidence type="ECO:0000313" key="7">
    <source>
        <dbReference type="Proteomes" id="UP001144205"/>
    </source>
</evidence>
<dbReference type="PANTHER" id="PTHR21496">
    <property type="entry name" value="FERREDOXIN-RELATED"/>
    <property type="match status" value="1"/>
</dbReference>
<keyword evidence="3" id="KW-0408">Iron</keyword>
<dbReference type="Proteomes" id="UP001144205">
    <property type="component" value="Unassembled WGS sequence"/>
</dbReference>
<evidence type="ECO:0000313" key="6">
    <source>
        <dbReference type="EMBL" id="GKY89951.1"/>
    </source>
</evidence>
<evidence type="ECO:0000256" key="4">
    <source>
        <dbReference type="ARBA" id="ARBA00023014"/>
    </source>
</evidence>
<organism evidence="6 7">
    <name type="scientific">Sinisalibacter aestuarii</name>
    <dbReference type="NCBI Taxonomy" id="2949426"/>
    <lineage>
        <taxon>Bacteria</taxon>
        <taxon>Pseudomonadati</taxon>
        <taxon>Pseudomonadota</taxon>
        <taxon>Alphaproteobacteria</taxon>
        <taxon>Rhodobacterales</taxon>
        <taxon>Roseobacteraceae</taxon>
        <taxon>Sinisalibacter</taxon>
    </lineage>
</organism>
<evidence type="ECO:0000256" key="3">
    <source>
        <dbReference type="ARBA" id="ARBA00023004"/>
    </source>
</evidence>
<evidence type="ECO:0000259" key="5">
    <source>
        <dbReference type="PROSITE" id="PS51296"/>
    </source>
</evidence>
<evidence type="ECO:0000256" key="2">
    <source>
        <dbReference type="ARBA" id="ARBA00022723"/>
    </source>
</evidence>
<name>A0ABQ5M022_9RHOB</name>
<keyword evidence="2" id="KW-0479">Metal-binding</keyword>
<reference evidence="6" key="1">
    <citation type="journal article" date="2023" name="Int. J. Syst. Evol. Microbiol.">
        <title>Sinisalibacter aestuarii sp. nov., isolated from estuarine sediment of the Arakawa River.</title>
        <authorList>
            <person name="Arafat S.T."/>
            <person name="Hirano S."/>
            <person name="Sato A."/>
            <person name="Takeuchi K."/>
            <person name="Yasuda T."/>
            <person name="Terahara T."/>
            <person name="Hamada M."/>
            <person name="Kobayashi T."/>
        </authorList>
    </citation>
    <scope>NUCLEOTIDE SEQUENCE</scope>
    <source>
        <strain evidence="6">B-399</strain>
    </source>
</reference>
<dbReference type="PROSITE" id="PS51296">
    <property type="entry name" value="RIESKE"/>
    <property type="match status" value="1"/>
</dbReference>
<accession>A0ABQ5M022</accession>
<feature type="domain" description="Rieske" evidence="5">
    <location>
        <begin position="8"/>
        <end position="124"/>
    </location>
</feature>
<dbReference type="Pfam" id="PF00355">
    <property type="entry name" value="Rieske"/>
    <property type="match status" value="1"/>
</dbReference>
<keyword evidence="7" id="KW-1185">Reference proteome</keyword>
<gene>
    <name evidence="6" type="ORF">STA1M1_38200</name>
</gene>
<keyword evidence="4" id="KW-0411">Iron-sulfur</keyword>
<dbReference type="RefSeq" id="WP_281843868.1">
    <property type="nucleotide sequence ID" value="NZ_BROH01000016.1"/>
</dbReference>
<keyword evidence="1" id="KW-0001">2Fe-2S</keyword>
<dbReference type="CDD" id="cd03467">
    <property type="entry name" value="Rieske"/>
    <property type="match status" value="1"/>
</dbReference>
<sequence length="126" mass="14027">MSADSRDIAIGAYDELKERERIVLDIDGVSIGVYFIAGEIRAWHNVCPHLGGPVCQGKIVPRTLQGVDEATRKSRGLQLSQDEKMLVCPWHGFEFDILNGRHAIDDRHRLKAVPVRVEAGQVVVTL</sequence>
<dbReference type="Gene3D" id="2.102.10.10">
    <property type="entry name" value="Rieske [2Fe-2S] iron-sulphur domain"/>
    <property type="match status" value="1"/>
</dbReference>
<dbReference type="PANTHER" id="PTHR21496:SF23">
    <property type="entry name" value="3-PHENYLPROPIONATE_CINNAMIC ACID DIOXYGENASE FERREDOXIN SUBUNIT"/>
    <property type="match status" value="1"/>
</dbReference>